<dbReference type="AlphaFoldDB" id="A0A395W9M1"/>
<dbReference type="UniPathway" id="UPA00059">
    <property type="reaction ID" value="UER00105"/>
</dbReference>
<gene>
    <name evidence="5 6" type="primary">ispH</name>
    <name evidence="6" type="ORF">DWW32_11100</name>
</gene>
<dbReference type="Gene3D" id="3.40.1010.20">
    <property type="entry name" value="4-hydroxy-3-methylbut-2-enyl diphosphate reductase, catalytic domain"/>
    <property type="match status" value="2"/>
</dbReference>
<evidence type="ECO:0000256" key="4">
    <source>
        <dbReference type="ARBA" id="ARBA00023014"/>
    </source>
</evidence>
<feature type="binding site" evidence="5">
    <location>
        <position position="85"/>
    </location>
    <ligand>
        <name>isopentenyl diphosphate</name>
        <dbReference type="ChEBI" id="CHEBI:128769"/>
    </ligand>
</feature>
<accession>A0A395W9M1</accession>
<dbReference type="UniPathway" id="UPA00056">
    <property type="reaction ID" value="UER00097"/>
</dbReference>
<comment type="pathway">
    <text evidence="5">Isoprenoid biosynthesis; dimethylallyl diphosphate biosynthesis; dimethylallyl diphosphate from (2E)-4-hydroxy-3-methylbutenyl diphosphate: step 1/1.</text>
</comment>
<comment type="catalytic activity">
    <reaction evidence="5">
        <text>dimethylallyl diphosphate + 2 oxidized [2Fe-2S]-[ferredoxin] + H2O = (2E)-4-hydroxy-3-methylbut-2-enyl diphosphate + 2 reduced [2Fe-2S]-[ferredoxin] + 2 H(+)</text>
        <dbReference type="Rhea" id="RHEA:24825"/>
        <dbReference type="Rhea" id="RHEA-COMP:10000"/>
        <dbReference type="Rhea" id="RHEA-COMP:10001"/>
        <dbReference type="ChEBI" id="CHEBI:15377"/>
        <dbReference type="ChEBI" id="CHEBI:15378"/>
        <dbReference type="ChEBI" id="CHEBI:33737"/>
        <dbReference type="ChEBI" id="CHEBI:33738"/>
        <dbReference type="ChEBI" id="CHEBI:57623"/>
        <dbReference type="ChEBI" id="CHEBI:128753"/>
        <dbReference type="EC" id="1.17.7.4"/>
    </reaction>
</comment>
<feature type="binding site" evidence="5">
    <location>
        <position position="171"/>
    </location>
    <ligand>
        <name>(2E)-4-hydroxy-3-methylbut-2-enyl diphosphate</name>
        <dbReference type="ChEBI" id="CHEBI:128753"/>
    </ligand>
</feature>
<comment type="pathway">
    <text evidence="5">Isoprenoid biosynthesis; isopentenyl diphosphate biosynthesis via DXP pathway; isopentenyl diphosphate from 1-deoxy-D-xylulose 5-phosphate: step 6/6.</text>
</comment>
<feature type="binding site" evidence="5">
    <location>
        <position position="85"/>
    </location>
    <ligand>
        <name>dimethylallyl diphosphate</name>
        <dbReference type="ChEBI" id="CHEBI:57623"/>
    </ligand>
</feature>
<feature type="binding site" evidence="5">
    <location>
        <position position="107"/>
    </location>
    <ligand>
        <name>[4Fe-4S] cluster</name>
        <dbReference type="ChEBI" id="CHEBI:49883"/>
    </ligand>
</feature>
<dbReference type="GO" id="GO:0051539">
    <property type="term" value="F:4 iron, 4 sulfur cluster binding"/>
    <property type="evidence" value="ECO:0007669"/>
    <property type="project" value="UniProtKB-UniRule"/>
</dbReference>
<feature type="binding site" evidence="5">
    <location>
        <position position="135"/>
    </location>
    <ligand>
        <name>dimethylallyl diphosphate</name>
        <dbReference type="ChEBI" id="CHEBI:57623"/>
    </ligand>
</feature>
<dbReference type="GO" id="GO:0046872">
    <property type="term" value="F:metal ion binding"/>
    <property type="evidence" value="ECO:0007669"/>
    <property type="project" value="UniProtKB-KW"/>
</dbReference>
<dbReference type="HAMAP" id="MF_00191">
    <property type="entry name" value="IspH"/>
    <property type="match status" value="1"/>
</dbReference>
<name>A0A395W9M1_9FIRM</name>
<keyword evidence="3 5" id="KW-0408">Iron</keyword>
<dbReference type="GO" id="GO:0050992">
    <property type="term" value="P:dimethylallyl diphosphate biosynthetic process"/>
    <property type="evidence" value="ECO:0007669"/>
    <property type="project" value="UniProtKB-UniRule"/>
</dbReference>
<dbReference type="CDD" id="cd13944">
    <property type="entry name" value="lytB_ispH"/>
    <property type="match status" value="1"/>
</dbReference>
<feature type="binding site" evidence="5">
    <location>
        <position position="45"/>
    </location>
    <ligand>
        <name>isopentenyl diphosphate</name>
        <dbReference type="ChEBI" id="CHEBI:128769"/>
    </ligand>
</feature>
<dbReference type="InterPro" id="IPR003451">
    <property type="entry name" value="LytB/IspH"/>
</dbReference>
<feature type="binding site" evidence="5">
    <location>
        <position position="199"/>
    </location>
    <ligand>
        <name>[4Fe-4S] cluster</name>
        <dbReference type="ChEBI" id="CHEBI:49883"/>
    </ligand>
</feature>
<keyword evidence="5" id="KW-0414">Isoprene biosynthesis</keyword>
<evidence type="ECO:0000313" key="6">
    <source>
        <dbReference type="EMBL" id="RGU89483.1"/>
    </source>
</evidence>
<evidence type="ECO:0000256" key="3">
    <source>
        <dbReference type="ARBA" id="ARBA00023004"/>
    </source>
</evidence>
<evidence type="ECO:0000256" key="2">
    <source>
        <dbReference type="ARBA" id="ARBA00022723"/>
    </source>
</evidence>
<keyword evidence="5 6" id="KW-0560">Oxidoreductase</keyword>
<proteinExistence type="inferred from homology"/>
<dbReference type="GO" id="GO:0016114">
    <property type="term" value="P:terpenoid biosynthetic process"/>
    <property type="evidence" value="ECO:0007669"/>
    <property type="project" value="UniProtKB-UniRule"/>
</dbReference>
<feature type="binding site" evidence="5">
    <location>
        <position position="135"/>
    </location>
    <ligand>
        <name>(2E)-4-hydroxy-3-methylbut-2-enyl diphosphate</name>
        <dbReference type="ChEBI" id="CHEBI:128753"/>
    </ligand>
</feature>
<feature type="binding site" evidence="5">
    <location>
        <position position="226"/>
    </location>
    <ligand>
        <name>(2E)-4-hydroxy-3-methylbut-2-enyl diphosphate</name>
        <dbReference type="ChEBI" id="CHEBI:128753"/>
    </ligand>
</feature>
<keyword evidence="1 5" id="KW-0004">4Fe-4S</keyword>
<keyword evidence="4 5" id="KW-0411">Iron-sulfur</keyword>
<feature type="binding site" evidence="5">
    <location>
        <position position="228"/>
    </location>
    <ligand>
        <name>dimethylallyl diphosphate</name>
        <dbReference type="ChEBI" id="CHEBI:57623"/>
    </ligand>
</feature>
<protein>
    <recommendedName>
        <fullName evidence="5">4-hydroxy-3-methylbut-2-enyl diphosphate reductase</fullName>
        <shortName evidence="5">HMBPP reductase</shortName>
        <ecNumber evidence="5">1.17.7.4</ecNumber>
    </recommendedName>
</protein>
<feature type="binding site" evidence="5">
    <location>
        <position position="135"/>
    </location>
    <ligand>
        <name>isopentenyl diphosphate</name>
        <dbReference type="ChEBI" id="CHEBI:128769"/>
    </ligand>
</feature>
<feature type="binding site" evidence="5">
    <location>
        <position position="45"/>
    </location>
    <ligand>
        <name>(2E)-4-hydroxy-3-methylbut-2-enyl diphosphate</name>
        <dbReference type="ChEBI" id="CHEBI:128753"/>
    </ligand>
</feature>
<comment type="caution">
    <text evidence="5">Lacks conserved residue(s) required for the propagation of feature annotation.</text>
</comment>
<dbReference type="PANTHER" id="PTHR30426:SF0">
    <property type="entry name" value="4-HYDROXY-3-METHYLBUT-2-ENYL DIPHOSPHATE REDUCTASE"/>
    <property type="match status" value="1"/>
</dbReference>
<feature type="binding site" evidence="5">
    <location>
        <position position="226"/>
    </location>
    <ligand>
        <name>isopentenyl diphosphate</name>
        <dbReference type="ChEBI" id="CHEBI:128769"/>
    </ligand>
</feature>
<feature type="active site" description="Proton donor" evidence="5">
    <location>
        <position position="137"/>
    </location>
</feature>
<comment type="similarity">
    <text evidence="5">Belongs to the IspH family.</text>
</comment>
<keyword evidence="2 5" id="KW-0479">Metal-binding</keyword>
<organism evidence="6 7">
    <name type="scientific">Holdemanella biformis</name>
    <dbReference type="NCBI Taxonomy" id="1735"/>
    <lineage>
        <taxon>Bacteria</taxon>
        <taxon>Bacillati</taxon>
        <taxon>Bacillota</taxon>
        <taxon>Erysipelotrichia</taxon>
        <taxon>Erysipelotrichales</taxon>
        <taxon>Erysipelotrichaceae</taxon>
        <taxon>Holdemanella</taxon>
    </lineage>
</organism>
<feature type="binding site" evidence="5">
    <location>
        <position position="271"/>
    </location>
    <ligand>
        <name>isopentenyl diphosphate</name>
        <dbReference type="ChEBI" id="CHEBI:128769"/>
    </ligand>
</feature>
<comment type="function">
    <text evidence="5">Catalyzes the conversion of 1-hydroxy-2-methyl-2-(E)-butenyl 4-diphosphate (HMBPP) into a mixture of isopentenyl diphosphate (IPP) and dimethylallyl diphosphate (DMAPP). Acts in the terminal step of the DOXP/MEP pathway for isoprenoid precursor biosynthesis.</text>
</comment>
<feature type="binding site" evidence="5">
    <location>
        <position position="271"/>
    </location>
    <ligand>
        <name>dimethylallyl diphosphate</name>
        <dbReference type="ChEBI" id="CHEBI:57623"/>
    </ligand>
</feature>
<sequence>MKTQNIITVKPQGYCGGVLKAIEIAKKTRIQYPDQKITILGNLVHNQYVKKALQSYSIDTIENKNKTRYELLDEINEGIVIFTAHGVSPKVYEKAKEKGLILVDASCPFVLQTQKIVKQYLDEDYTIFYIGKNKHPEAESIYTMSKNVYLIEPKKEIPNVDTNKIFVTNQTTMSIYELKDTFDQIKQLYPSAIFHDEICNATRVRQQAILDLENVDCLIVVGDPTSNNTQKLVDIGKKAGIPDVFSIQTVEDIDKKDFEPYSTIAITSGASTPTYLTNQVKDYLSQDIEKPKIRIQEIL</sequence>
<feature type="binding site" evidence="5">
    <location>
        <position position="228"/>
    </location>
    <ligand>
        <name>isopentenyl diphosphate</name>
        <dbReference type="ChEBI" id="CHEBI:128769"/>
    </ligand>
</feature>
<evidence type="ECO:0000313" key="7">
    <source>
        <dbReference type="Proteomes" id="UP000265489"/>
    </source>
</evidence>
<dbReference type="GO" id="GO:0019288">
    <property type="term" value="P:isopentenyl diphosphate biosynthetic process, methylerythritol 4-phosphate pathway"/>
    <property type="evidence" value="ECO:0007669"/>
    <property type="project" value="UniProtKB-UniRule"/>
</dbReference>
<feature type="binding site" evidence="5">
    <location>
        <position position="226"/>
    </location>
    <ligand>
        <name>dimethylallyl diphosphate</name>
        <dbReference type="ChEBI" id="CHEBI:57623"/>
    </ligand>
</feature>
<comment type="caution">
    <text evidence="6">The sequence shown here is derived from an EMBL/GenBank/DDBJ whole genome shotgun (WGS) entry which is preliminary data.</text>
</comment>
<comment type="cofactor">
    <cofactor evidence="5">
        <name>[4Fe-4S] cluster</name>
        <dbReference type="ChEBI" id="CHEBI:49883"/>
    </cofactor>
    <text evidence="5">Binds 1 [4Fe-4S] cluster per subunit.</text>
</comment>
<comment type="catalytic activity">
    <reaction evidence="5">
        <text>isopentenyl diphosphate + 2 oxidized [2Fe-2S]-[ferredoxin] + H2O = (2E)-4-hydroxy-3-methylbut-2-enyl diphosphate + 2 reduced [2Fe-2S]-[ferredoxin] + 2 H(+)</text>
        <dbReference type="Rhea" id="RHEA:24488"/>
        <dbReference type="Rhea" id="RHEA-COMP:10000"/>
        <dbReference type="Rhea" id="RHEA-COMP:10001"/>
        <dbReference type="ChEBI" id="CHEBI:15377"/>
        <dbReference type="ChEBI" id="CHEBI:15378"/>
        <dbReference type="ChEBI" id="CHEBI:33737"/>
        <dbReference type="ChEBI" id="CHEBI:33738"/>
        <dbReference type="ChEBI" id="CHEBI:128753"/>
        <dbReference type="ChEBI" id="CHEBI:128769"/>
        <dbReference type="EC" id="1.17.7.4"/>
    </reaction>
</comment>
<dbReference type="Pfam" id="PF02401">
    <property type="entry name" value="LYTB"/>
    <property type="match status" value="1"/>
</dbReference>
<dbReference type="PANTHER" id="PTHR30426">
    <property type="entry name" value="4-HYDROXY-3-METHYLBUT-2-ENYL DIPHOSPHATE REDUCTASE"/>
    <property type="match status" value="1"/>
</dbReference>
<evidence type="ECO:0000256" key="5">
    <source>
        <dbReference type="HAMAP-Rule" id="MF_00191"/>
    </source>
</evidence>
<feature type="binding site" evidence="5">
    <location>
        <position position="85"/>
    </location>
    <ligand>
        <name>(2E)-4-hydroxy-3-methylbut-2-enyl diphosphate</name>
        <dbReference type="ChEBI" id="CHEBI:128753"/>
    </ligand>
</feature>
<feature type="binding site" evidence="5">
    <location>
        <position position="228"/>
    </location>
    <ligand>
        <name>(2E)-4-hydroxy-3-methylbut-2-enyl diphosphate</name>
        <dbReference type="ChEBI" id="CHEBI:128753"/>
    </ligand>
</feature>
<dbReference type="GO" id="GO:0051745">
    <property type="term" value="F:4-hydroxy-3-methylbut-2-enyl diphosphate reductase activity"/>
    <property type="evidence" value="ECO:0007669"/>
    <property type="project" value="UniProtKB-UniRule"/>
</dbReference>
<feature type="binding site" evidence="5">
    <location>
        <position position="15"/>
    </location>
    <ligand>
        <name>[4Fe-4S] cluster</name>
        <dbReference type="ChEBI" id="CHEBI:49883"/>
    </ligand>
</feature>
<dbReference type="NCBIfam" id="TIGR00216">
    <property type="entry name" value="ispH_lytB"/>
    <property type="match status" value="1"/>
</dbReference>
<dbReference type="EMBL" id="QRYQ01000028">
    <property type="protein sequence ID" value="RGU89483.1"/>
    <property type="molecule type" value="Genomic_DNA"/>
</dbReference>
<feature type="binding site" evidence="5">
    <location>
        <position position="271"/>
    </location>
    <ligand>
        <name>(2E)-4-hydroxy-3-methylbut-2-enyl diphosphate</name>
        <dbReference type="ChEBI" id="CHEBI:128753"/>
    </ligand>
</feature>
<dbReference type="RefSeq" id="WP_118325804.1">
    <property type="nucleotide sequence ID" value="NZ_DBGCZB010000008.1"/>
</dbReference>
<feature type="binding site" evidence="5">
    <location>
        <position position="45"/>
    </location>
    <ligand>
        <name>dimethylallyl diphosphate</name>
        <dbReference type="ChEBI" id="CHEBI:57623"/>
    </ligand>
</feature>
<evidence type="ECO:0000256" key="1">
    <source>
        <dbReference type="ARBA" id="ARBA00022485"/>
    </source>
</evidence>
<dbReference type="GeneID" id="66580357"/>
<dbReference type="EC" id="1.17.7.4" evidence="5"/>
<dbReference type="Gene3D" id="3.40.50.11270">
    <property type="match status" value="1"/>
</dbReference>
<reference evidence="6 7" key="1">
    <citation type="submission" date="2018-08" db="EMBL/GenBank/DDBJ databases">
        <title>A genome reference for cultivated species of the human gut microbiota.</title>
        <authorList>
            <person name="Zou Y."/>
            <person name="Xue W."/>
            <person name="Luo G."/>
        </authorList>
    </citation>
    <scope>NUCLEOTIDE SEQUENCE [LARGE SCALE GENOMIC DNA]</scope>
    <source>
        <strain evidence="6 7">AF15-20</strain>
    </source>
</reference>
<dbReference type="Proteomes" id="UP000265489">
    <property type="component" value="Unassembled WGS sequence"/>
</dbReference>